<dbReference type="AlphaFoldDB" id="A0A813CN98"/>
<accession>A0A813CN98</accession>
<proteinExistence type="predicted"/>
<gene>
    <name evidence="3" type="ORF">SNEC2469_LOCUS35210</name>
</gene>
<sequence>MESHGLNVVIPPGSLDKVVLTSAADLDNKTLKGQLNDWLKTVLDKMDGVAQTAQSEVRKACTDLLEKQQHAFSEVNHLKVEVLGTVSARATDHENEMKEIKKAMDGLACKADMKSITDKVSEIMKSLAKQADLLLEWQQPLLQALGTNQAELTAQLAGLSASQSHLWEKMTSQLGRQSAHSGELETRISRNHEDLTSRLEQHTDSFTQLQQQRDHLLQEQQRQLDHVLSTLTDRNQKLLSQLTLQLETVSTEQKQLSSDSLKQLMQQLDLLLQQFEPLTEVTQHCDQLLREQRQQLNPAMRSVQDQSQEMLMQLTTGLQGLSASSQQHQQLSVDSLKELKQHCDQVQQEQQQYLVPLTQFTQSCDQLLREQGHMLHPLMQLTQNCDQVLQQQQHRLDDLLSTIQDDRQELLTQVSSHLDKLDNLSTESKELSANSVAELKQHHSQLLLEQQQRLDPLLKSLLDQLLSQVAVQLESLSAEQKELSTDSLVQLKQQYDQLREQQQQQLHPLLSTLQDQNQELLLQLESQLDDQLDSLSAEQKRLSADSMRQLTKHWDQLQKDQRKQLDQLLKPGERSYELLTQLKTSLETLSKEQKQLRTEVLNQPTMPSMTVQQSDPGQRLQLDPVSVLQDQLAGLSGRGQRMPQTPQTPERILTPPETPSPRRLLMPQSPQQQSPTKMLQDYQDMVLLKRHEVAHAKSDQSDLVIVRRISSYYLHVMKSA</sequence>
<evidence type="ECO:0000313" key="4">
    <source>
        <dbReference type="Proteomes" id="UP000601435"/>
    </source>
</evidence>
<keyword evidence="4" id="KW-1185">Reference proteome</keyword>
<comment type="caution">
    <text evidence="3">The sequence shown here is derived from an EMBL/GenBank/DDBJ whole genome shotgun (WGS) entry which is preliminary data.</text>
</comment>
<evidence type="ECO:0000256" key="2">
    <source>
        <dbReference type="SAM" id="MobiDB-lite"/>
    </source>
</evidence>
<evidence type="ECO:0000313" key="3">
    <source>
        <dbReference type="EMBL" id="CAE7943910.1"/>
    </source>
</evidence>
<dbReference type="Proteomes" id="UP000601435">
    <property type="component" value="Unassembled WGS sequence"/>
</dbReference>
<reference evidence="3" key="1">
    <citation type="submission" date="2021-02" db="EMBL/GenBank/DDBJ databases">
        <authorList>
            <person name="Dougan E. K."/>
            <person name="Rhodes N."/>
            <person name="Thang M."/>
            <person name="Chan C."/>
        </authorList>
    </citation>
    <scope>NUCLEOTIDE SEQUENCE</scope>
</reference>
<feature type="coiled-coil region" evidence="1">
    <location>
        <begin position="192"/>
        <end position="219"/>
    </location>
</feature>
<protein>
    <submittedName>
        <fullName evidence="3">Uncharacterized protein</fullName>
    </submittedName>
</protein>
<name>A0A813CN98_9DINO</name>
<evidence type="ECO:0000256" key="1">
    <source>
        <dbReference type="SAM" id="Coils"/>
    </source>
</evidence>
<feature type="coiled-coil region" evidence="1">
    <location>
        <begin position="481"/>
        <end position="541"/>
    </location>
</feature>
<dbReference type="OrthoDB" id="439338at2759"/>
<feature type="coiled-coil region" evidence="1">
    <location>
        <begin position="389"/>
        <end position="427"/>
    </location>
</feature>
<feature type="region of interest" description="Disordered" evidence="2">
    <location>
        <begin position="634"/>
        <end position="678"/>
    </location>
</feature>
<dbReference type="EMBL" id="CAJNJA010100708">
    <property type="protein sequence ID" value="CAE7943910.1"/>
    <property type="molecule type" value="Genomic_DNA"/>
</dbReference>
<organism evidence="3 4">
    <name type="scientific">Symbiodinium necroappetens</name>
    <dbReference type="NCBI Taxonomy" id="1628268"/>
    <lineage>
        <taxon>Eukaryota</taxon>
        <taxon>Sar</taxon>
        <taxon>Alveolata</taxon>
        <taxon>Dinophyceae</taxon>
        <taxon>Suessiales</taxon>
        <taxon>Symbiodiniaceae</taxon>
        <taxon>Symbiodinium</taxon>
    </lineage>
</organism>
<keyword evidence="1" id="KW-0175">Coiled coil</keyword>